<dbReference type="PANTHER" id="PTHR21666:SF270">
    <property type="entry name" value="MUREIN HYDROLASE ACTIVATOR ENVC"/>
    <property type="match status" value="1"/>
</dbReference>
<evidence type="ECO:0000256" key="1">
    <source>
        <dbReference type="SAM" id="MobiDB-lite"/>
    </source>
</evidence>
<dbReference type="InterPro" id="IPR050570">
    <property type="entry name" value="Cell_wall_metabolism_enzyme"/>
</dbReference>
<dbReference type="RefSeq" id="WP_344105832.1">
    <property type="nucleotide sequence ID" value="NZ_BAAANL010000009.1"/>
</dbReference>
<dbReference type="SUPFAM" id="SSF51261">
    <property type="entry name" value="Duplicated hybrid motif"/>
    <property type="match status" value="1"/>
</dbReference>
<proteinExistence type="predicted"/>
<accession>A0ABN2NL09</accession>
<protein>
    <recommendedName>
        <fullName evidence="2">M23ase beta-sheet core domain-containing protein</fullName>
    </recommendedName>
</protein>
<dbReference type="InterPro" id="IPR011055">
    <property type="entry name" value="Dup_hybrid_motif"/>
</dbReference>
<sequence>MHKLLAFLVFPVLLLGPAVVLVAVTVLSAAARPASCGPMVTNVPGSLTATAADGVTVRLDGVQLAHAATIARVGSRTEGVGRDGVTVALMAALTESSLRMLANPTAYPDSVLYPNDGSGSDHDSLGLFQMRPVAGWGSVEELMDPGYQARAFFGGPQGPNGGSPRGLLDVPGWERMPKGSAAQAVEVSAFPDRYANFEPVADRILDALTTPGSAAHATEPGTTPTPDRPTEPAGAATSSPGGAVVFPLPEGTWRRTSGFGYRVHPVYATTTLHAGADYAAPAGTPVLAVADGIVTEVSADTRAGNLVVVDHQLDGAVATAYAHLLDGSTTVSVGDPVTAGQQVAAVGATGAATGPHLHTEVHPGGFWATTPIDPEPWLAGHDPSHLTQAAAAASAACTTGARP</sequence>
<dbReference type="Pfam" id="PF01551">
    <property type="entry name" value="Peptidase_M23"/>
    <property type="match status" value="1"/>
</dbReference>
<dbReference type="PANTHER" id="PTHR21666">
    <property type="entry name" value="PEPTIDASE-RELATED"/>
    <property type="match status" value="1"/>
</dbReference>
<feature type="compositionally biased region" description="Low complexity" evidence="1">
    <location>
        <begin position="232"/>
        <end position="243"/>
    </location>
</feature>
<evidence type="ECO:0000313" key="4">
    <source>
        <dbReference type="Proteomes" id="UP001501094"/>
    </source>
</evidence>
<name>A0ABN2NL09_9MICO</name>
<feature type="domain" description="M23ase beta-sheet core" evidence="2">
    <location>
        <begin position="272"/>
        <end position="365"/>
    </location>
</feature>
<keyword evidence="4" id="KW-1185">Reference proteome</keyword>
<dbReference type="InterPro" id="IPR016047">
    <property type="entry name" value="M23ase_b-sheet_dom"/>
</dbReference>
<comment type="caution">
    <text evidence="3">The sequence shown here is derived from an EMBL/GenBank/DDBJ whole genome shotgun (WGS) entry which is preliminary data.</text>
</comment>
<dbReference type="Proteomes" id="UP001501094">
    <property type="component" value="Unassembled WGS sequence"/>
</dbReference>
<dbReference type="Gene3D" id="2.70.70.10">
    <property type="entry name" value="Glucose Permease (Domain IIA)"/>
    <property type="match status" value="1"/>
</dbReference>
<feature type="region of interest" description="Disordered" evidence="1">
    <location>
        <begin position="212"/>
        <end position="246"/>
    </location>
</feature>
<dbReference type="EMBL" id="BAAANL010000009">
    <property type="protein sequence ID" value="GAA1873920.1"/>
    <property type="molecule type" value="Genomic_DNA"/>
</dbReference>
<evidence type="ECO:0000313" key="3">
    <source>
        <dbReference type="EMBL" id="GAA1873920.1"/>
    </source>
</evidence>
<gene>
    <name evidence="3" type="ORF">GCM10009751_36770</name>
</gene>
<organism evidence="3 4">
    <name type="scientific">Myceligenerans crystallogenes</name>
    <dbReference type="NCBI Taxonomy" id="316335"/>
    <lineage>
        <taxon>Bacteria</taxon>
        <taxon>Bacillati</taxon>
        <taxon>Actinomycetota</taxon>
        <taxon>Actinomycetes</taxon>
        <taxon>Micrococcales</taxon>
        <taxon>Promicromonosporaceae</taxon>
        <taxon>Myceligenerans</taxon>
    </lineage>
</organism>
<dbReference type="CDD" id="cd12797">
    <property type="entry name" value="M23_peptidase"/>
    <property type="match status" value="1"/>
</dbReference>
<evidence type="ECO:0000259" key="2">
    <source>
        <dbReference type="Pfam" id="PF01551"/>
    </source>
</evidence>
<reference evidence="3 4" key="1">
    <citation type="journal article" date="2019" name="Int. J. Syst. Evol. Microbiol.">
        <title>The Global Catalogue of Microorganisms (GCM) 10K type strain sequencing project: providing services to taxonomists for standard genome sequencing and annotation.</title>
        <authorList>
            <consortium name="The Broad Institute Genomics Platform"/>
            <consortium name="The Broad Institute Genome Sequencing Center for Infectious Disease"/>
            <person name="Wu L."/>
            <person name="Ma J."/>
        </authorList>
    </citation>
    <scope>NUCLEOTIDE SEQUENCE [LARGE SCALE GENOMIC DNA]</scope>
    <source>
        <strain evidence="3 4">JCM 14326</strain>
    </source>
</reference>